<dbReference type="InterPro" id="IPR012337">
    <property type="entry name" value="RNaseH-like_sf"/>
</dbReference>
<evidence type="ECO:0000313" key="4">
    <source>
        <dbReference type="Proteomes" id="UP000799750"/>
    </source>
</evidence>
<dbReference type="InterPro" id="IPR003165">
    <property type="entry name" value="Piwi"/>
</dbReference>
<dbReference type="PROSITE" id="PS50822">
    <property type="entry name" value="PIWI"/>
    <property type="match status" value="1"/>
</dbReference>
<feature type="compositionally biased region" description="Polar residues" evidence="1">
    <location>
        <begin position="11"/>
        <end position="28"/>
    </location>
</feature>
<evidence type="ECO:0000313" key="3">
    <source>
        <dbReference type="EMBL" id="KAF2502291.1"/>
    </source>
</evidence>
<feature type="region of interest" description="Disordered" evidence="1">
    <location>
        <begin position="1"/>
        <end position="110"/>
    </location>
</feature>
<dbReference type="AlphaFoldDB" id="A0A6A6RCL5"/>
<name>A0A6A6RCL5_9PEZI</name>
<gene>
    <name evidence="3" type="ORF">BU16DRAFT_576323</name>
</gene>
<dbReference type="SMART" id="SM00950">
    <property type="entry name" value="Piwi"/>
    <property type="match status" value="1"/>
</dbReference>
<dbReference type="SUPFAM" id="SSF101690">
    <property type="entry name" value="PAZ domain"/>
    <property type="match status" value="1"/>
</dbReference>
<dbReference type="OrthoDB" id="3800893at2759"/>
<dbReference type="InterPro" id="IPR036397">
    <property type="entry name" value="RNaseH_sf"/>
</dbReference>
<dbReference type="Proteomes" id="UP000799750">
    <property type="component" value="Unassembled WGS sequence"/>
</dbReference>
<dbReference type="InterPro" id="IPR036085">
    <property type="entry name" value="PAZ_dom_sf"/>
</dbReference>
<accession>A0A6A6RCL5</accession>
<dbReference type="Gene3D" id="2.170.260.10">
    <property type="entry name" value="paz domain"/>
    <property type="match status" value="1"/>
</dbReference>
<evidence type="ECO:0000256" key="1">
    <source>
        <dbReference type="SAM" id="MobiDB-lite"/>
    </source>
</evidence>
<feature type="domain" description="Piwi" evidence="2">
    <location>
        <begin position="714"/>
        <end position="907"/>
    </location>
</feature>
<dbReference type="Pfam" id="PF02171">
    <property type="entry name" value="Piwi"/>
    <property type="match status" value="1"/>
</dbReference>
<proteinExistence type="predicted"/>
<protein>
    <recommendedName>
        <fullName evidence="2">Piwi domain-containing protein</fullName>
    </recommendedName>
</protein>
<sequence length="1058" mass="117846">MAPVTPEKPLSKSSPTASKNSASPNTRTSADRSKTTPTPPPTGKTLPSSTDPRKRQDSVSSSSPPTPPSRSSKASSPGSKLATGLSNVELSPKSKSSDTSSSSTTDDRFPKSRLSSVIYHDREFLGAIICDVNRGPKLQVVSVLIEIPKKYEHNRKLHRAIFTELFKSELFRLFESDGAINFKTGMPKTVDAKPTTGKATIYGELVMTEEKAKFQKPIKSIPIKGFIKGKGDAVENAICTVEKVQTYTLDDHGEEYLKRLEVLLRNSPKSTSSGIHSSKGQFSYPKPPPGFKKRSVAALKIHPRVEYVPSIQKVDNKAQLRFDFRVGAYYDSCPVTEMLFSYFGETVMCKGLCQNTPTLRRLESLLVGLPVRRSYVPLSIKDRGPHKRDASNNVESRVLKDSEVMDEGFHIEARRSRIKAVKMPADIYPFEFTEKAEGTTKMTVTRYFEGYIRPGAGNGLKFPNLPLANIGGTKEGREAWVPLEFLWIEPNQKVPVKLCILQGDSKAFKKSIPPEKPTGGNDGDRFLSKIADAWLCGPWLDGGTKDTVDNKHKIRWSNRKFEEPPENQLLELESPPKTDAKPRVETHGKGRLERFGLLNLVSLQDPDIEALEDRFRLAIPALSKMVLGSVNNPPKYWPGRVNDTTELLSDPDKFAKHFDSKTQGALLCLMDPVGKDAKEVANATADFHRFGDLVAGVPTVHASKAVLEALPEWKDQDYFPANIARKLKFMLGGTNYQTDLAAKLKDMKVDGEVMVVGAHIAHPGAGPTEMLQTIDGPPKIAYPSIAAVVASVDDKLVHFPGSMRLQRTFDAGIKESKDSNQKPKVIRTTRVRIDDLKKMMVERVQAWSKRNGKKSPKNILFFRDGLTREMGDLMTQVVDQECMAIKDAFQSLNLQSPAITYVVFTKKLKLLTHPESSPAGQVPFEYTRLVASTDAKTVSRKNYLYTVLKDDMKLGKANMEVLTEALNTSSQLARQVACALPVHYATKLTARGFEYIRTLSVNDYSRHPDFVPLLAGDNYNEKADKVLEYVRQAKWLWGCDGERGNPWKEQLDELMFYL</sequence>
<organism evidence="3 4">
    <name type="scientific">Lophium mytilinum</name>
    <dbReference type="NCBI Taxonomy" id="390894"/>
    <lineage>
        <taxon>Eukaryota</taxon>
        <taxon>Fungi</taxon>
        <taxon>Dikarya</taxon>
        <taxon>Ascomycota</taxon>
        <taxon>Pezizomycotina</taxon>
        <taxon>Dothideomycetes</taxon>
        <taxon>Pleosporomycetidae</taxon>
        <taxon>Mytilinidiales</taxon>
        <taxon>Mytilinidiaceae</taxon>
        <taxon>Lophium</taxon>
    </lineage>
</organism>
<feature type="compositionally biased region" description="Low complexity" evidence="1">
    <location>
        <begin position="58"/>
        <end position="79"/>
    </location>
</feature>
<dbReference type="Gene3D" id="3.30.420.10">
    <property type="entry name" value="Ribonuclease H-like superfamily/Ribonuclease H"/>
    <property type="match status" value="1"/>
</dbReference>
<dbReference type="EMBL" id="MU004181">
    <property type="protein sequence ID" value="KAF2502291.1"/>
    <property type="molecule type" value="Genomic_DNA"/>
</dbReference>
<dbReference type="GO" id="GO:0003676">
    <property type="term" value="F:nucleic acid binding"/>
    <property type="evidence" value="ECO:0007669"/>
    <property type="project" value="InterPro"/>
</dbReference>
<keyword evidence="4" id="KW-1185">Reference proteome</keyword>
<dbReference type="PANTHER" id="PTHR22891">
    <property type="entry name" value="EUKARYOTIC TRANSLATION INITIATION FACTOR 2C"/>
    <property type="match status" value="1"/>
</dbReference>
<reference evidence="3" key="1">
    <citation type="journal article" date="2020" name="Stud. Mycol.">
        <title>101 Dothideomycetes genomes: a test case for predicting lifestyles and emergence of pathogens.</title>
        <authorList>
            <person name="Haridas S."/>
            <person name="Albert R."/>
            <person name="Binder M."/>
            <person name="Bloem J."/>
            <person name="Labutti K."/>
            <person name="Salamov A."/>
            <person name="Andreopoulos B."/>
            <person name="Baker S."/>
            <person name="Barry K."/>
            <person name="Bills G."/>
            <person name="Bluhm B."/>
            <person name="Cannon C."/>
            <person name="Castanera R."/>
            <person name="Culley D."/>
            <person name="Daum C."/>
            <person name="Ezra D."/>
            <person name="Gonzalez J."/>
            <person name="Henrissat B."/>
            <person name="Kuo A."/>
            <person name="Liang C."/>
            <person name="Lipzen A."/>
            <person name="Lutzoni F."/>
            <person name="Magnuson J."/>
            <person name="Mondo S."/>
            <person name="Nolan M."/>
            <person name="Ohm R."/>
            <person name="Pangilinan J."/>
            <person name="Park H.-J."/>
            <person name="Ramirez L."/>
            <person name="Alfaro M."/>
            <person name="Sun H."/>
            <person name="Tritt A."/>
            <person name="Yoshinaga Y."/>
            <person name="Zwiers L.-H."/>
            <person name="Turgeon B."/>
            <person name="Goodwin S."/>
            <person name="Spatafora J."/>
            <person name="Crous P."/>
            <person name="Grigoriev I."/>
        </authorList>
    </citation>
    <scope>NUCLEOTIDE SEQUENCE</scope>
    <source>
        <strain evidence="3">CBS 269.34</strain>
    </source>
</reference>
<dbReference type="SUPFAM" id="SSF53098">
    <property type="entry name" value="Ribonuclease H-like"/>
    <property type="match status" value="1"/>
</dbReference>
<evidence type="ECO:0000259" key="2">
    <source>
        <dbReference type="PROSITE" id="PS50822"/>
    </source>
</evidence>
<feature type="compositionally biased region" description="Low complexity" evidence="1">
    <location>
        <begin position="93"/>
        <end position="104"/>
    </location>
</feature>